<dbReference type="InterPro" id="IPR011004">
    <property type="entry name" value="Trimer_LpxA-like_sf"/>
</dbReference>
<dbReference type="EMBL" id="FNBL01000001">
    <property type="protein sequence ID" value="SDE79317.1"/>
    <property type="molecule type" value="Genomic_DNA"/>
</dbReference>
<keyword evidence="2 6" id="KW-0808">Transferase</keyword>
<evidence type="ECO:0000313" key="7">
    <source>
        <dbReference type="Proteomes" id="UP000182284"/>
    </source>
</evidence>
<dbReference type="CDD" id="cd03357">
    <property type="entry name" value="LbH_MAT_GAT"/>
    <property type="match status" value="1"/>
</dbReference>
<sequence length="186" mass="19864">MDEFEKMQAGEWYCCLDPALDARRLRVFDAVHRHNTTLPSTRGNIAPELRALLGTAPDTARIEGQFHCVYGLNIHLGDAAFLNVGCVILDSGRVEIGARSMLGPNVQIYCADHHRDPKLRGQLIERALPVNIGQDVWIGGGAIILPGVTIGDGAIVGAGSVVTRDVAPGVTVVGNPARVVTPPRES</sequence>
<protein>
    <submittedName>
        <fullName evidence="6">Maltose O-acetyltransferase</fullName>
    </submittedName>
</protein>
<dbReference type="InterPro" id="IPR001451">
    <property type="entry name" value="Hexapep"/>
</dbReference>
<dbReference type="SMART" id="SM01266">
    <property type="entry name" value="Mac"/>
    <property type="match status" value="1"/>
</dbReference>
<accession>A0A1G7FTR1</accession>
<dbReference type="PANTHER" id="PTHR23416">
    <property type="entry name" value="SIALIC ACID SYNTHASE-RELATED"/>
    <property type="match status" value="1"/>
</dbReference>
<dbReference type="GO" id="GO:0016407">
    <property type="term" value="F:acetyltransferase activity"/>
    <property type="evidence" value="ECO:0007669"/>
    <property type="project" value="InterPro"/>
</dbReference>
<evidence type="ECO:0000313" key="6">
    <source>
        <dbReference type="EMBL" id="SDE79317.1"/>
    </source>
</evidence>
<dbReference type="Pfam" id="PF00132">
    <property type="entry name" value="Hexapep"/>
    <property type="match status" value="1"/>
</dbReference>
<dbReference type="RefSeq" id="WP_074640261.1">
    <property type="nucleotide sequence ID" value="NZ_FNBL01000001.1"/>
</dbReference>
<name>A0A1G7FTR1_9RHOB</name>
<dbReference type="InterPro" id="IPR024688">
    <property type="entry name" value="Mac_dom"/>
</dbReference>
<dbReference type="InterPro" id="IPR018357">
    <property type="entry name" value="Hexapep_transf_CS"/>
</dbReference>
<dbReference type="Gene3D" id="2.160.10.10">
    <property type="entry name" value="Hexapeptide repeat proteins"/>
    <property type="match status" value="1"/>
</dbReference>
<comment type="similarity">
    <text evidence="1">Belongs to the transferase hexapeptide repeat family.</text>
</comment>
<dbReference type="PANTHER" id="PTHR23416:SF23">
    <property type="entry name" value="ACETYLTRANSFERASE C18B11.09C-RELATED"/>
    <property type="match status" value="1"/>
</dbReference>
<keyword evidence="4" id="KW-0012">Acyltransferase</keyword>
<keyword evidence="3" id="KW-0677">Repeat</keyword>
<dbReference type="Pfam" id="PF12464">
    <property type="entry name" value="Mac"/>
    <property type="match status" value="1"/>
</dbReference>
<dbReference type="OrthoDB" id="9815592at2"/>
<reference evidence="6 7" key="1">
    <citation type="submission" date="2016-10" db="EMBL/GenBank/DDBJ databases">
        <authorList>
            <person name="de Groot N.N."/>
        </authorList>
    </citation>
    <scope>NUCLEOTIDE SEQUENCE [LARGE SCALE GENOMIC DNA]</scope>
    <source>
        <strain evidence="6 7">DSM 27375</strain>
    </source>
</reference>
<gene>
    <name evidence="6" type="ORF">SAMN04488117_101241</name>
</gene>
<organism evidence="6 7">
    <name type="scientific">Celeribacter baekdonensis</name>
    <dbReference type="NCBI Taxonomy" id="875171"/>
    <lineage>
        <taxon>Bacteria</taxon>
        <taxon>Pseudomonadati</taxon>
        <taxon>Pseudomonadota</taxon>
        <taxon>Alphaproteobacteria</taxon>
        <taxon>Rhodobacterales</taxon>
        <taxon>Roseobacteraceae</taxon>
        <taxon>Celeribacter</taxon>
    </lineage>
</organism>
<evidence type="ECO:0000256" key="3">
    <source>
        <dbReference type="ARBA" id="ARBA00022737"/>
    </source>
</evidence>
<evidence type="ECO:0000256" key="1">
    <source>
        <dbReference type="ARBA" id="ARBA00007274"/>
    </source>
</evidence>
<proteinExistence type="inferred from homology"/>
<evidence type="ECO:0000256" key="2">
    <source>
        <dbReference type="ARBA" id="ARBA00022679"/>
    </source>
</evidence>
<evidence type="ECO:0000259" key="5">
    <source>
        <dbReference type="SMART" id="SM01266"/>
    </source>
</evidence>
<dbReference type="InterPro" id="IPR051159">
    <property type="entry name" value="Hexapeptide_acetyltransf"/>
</dbReference>
<dbReference type="PROSITE" id="PS00101">
    <property type="entry name" value="HEXAPEP_TRANSFERASES"/>
    <property type="match status" value="1"/>
</dbReference>
<dbReference type="GO" id="GO:0008374">
    <property type="term" value="F:O-acyltransferase activity"/>
    <property type="evidence" value="ECO:0007669"/>
    <property type="project" value="TreeGrafter"/>
</dbReference>
<dbReference type="GO" id="GO:0005829">
    <property type="term" value="C:cytosol"/>
    <property type="evidence" value="ECO:0007669"/>
    <property type="project" value="TreeGrafter"/>
</dbReference>
<evidence type="ECO:0000256" key="4">
    <source>
        <dbReference type="ARBA" id="ARBA00023315"/>
    </source>
</evidence>
<dbReference type="AlphaFoldDB" id="A0A1G7FTR1"/>
<dbReference type="SUPFAM" id="SSF51161">
    <property type="entry name" value="Trimeric LpxA-like enzymes"/>
    <property type="match status" value="1"/>
</dbReference>
<dbReference type="Proteomes" id="UP000182284">
    <property type="component" value="Unassembled WGS sequence"/>
</dbReference>
<feature type="domain" description="Maltose/galactoside acetyltransferase" evidence="5">
    <location>
        <begin position="4"/>
        <end position="58"/>
    </location>
</feature>